<dbReference type="InParanoid" id="A0A061G7U8"/>
<accession>A0A061G7U8</accession>
<organism evidence="2 3">
    <name type="scientific">Theobroma cacao</name>
    <name type="common">Cacao</name>
    <name type="synonym">Cocoa</name>
    <dbReference type="NCBI Taxonomy" id="3641"/>
    <lineage>
        <taxon>Eukaryota</taxon>
        <taxon>Viridiplantae</taxon>
        <taxon>Streptophyta</taxon>
        <taxon>Embryophyta</taxon>
        <taxon>Tracheophyta</taxon>
        <taxon>Spermatophyta</taxon>
        <taxon>Magnoliopsida</taxon>
        <taxon>eudicotyledons</taxon>
        <taxon>Gunneridae</taxon>
        <taxon>Pentapetalae</taxon>
        <taxon>rosids</taxon>
        <taxon>malvids</taxon>
        <taxon>Malvales</taxon>
        <taxon>Malvaceae</taxon>
        <taxon>Byttnerioideae</taxon>
        <taxon>Theobroma</taxon>
    </lineage>
</organism>
<gene>
    <name evidence="2" type="ORF">TCM_016587</name>
</gene>
<sequence length="132" mass="14562">MWQPWHCRNSKQDSGPEEDPGTAAIASLQMQQKKAHITTPGKRNNTSASPWAPTPSNPPFAFPSKFQTNYIRKSPLMAYARKNTPPHPHHHPTRAKYSNIAGPSDIASCSLLLPHNPTTNRQDAGLFVAANE</sequence>
<evidence type="ECO:0000313" key="2">
    <source>
        <dbReference type="EMBL" id="EOY25192.1"/>
    </source>
</evidence>
<evidence type="ECO:0000313" key="3">
    <source>
        <dbReference type="Proteomes" id="UP000026915"/>
    </source>
</evidence>
<feature type="region of interest" description="Disordered" evidence="1">
    <location>
        <begin position="80"/>
        <end position="99"/>
    </location>
</feature>
<keyword evidence="3" id="KW-1185">Reference proteome</keyword>
<dbReference type="Proteomes" id="UP000026915">
    <property type="component" value="Chromosome 3"/>
</dbReference>
<feature type="region of interest" description="Disordered" evidence="1">
    <location>
        <begin position="1"/>
        <end position="65"/>
    </location>
</feature>
<reference evidence="2 3" key="1">
    <citation type="journal article" date="2013" name="Genome Biol.">
        <title>The genome sequence of the most widely cultivated cacao type and its use to identify candidate genes regulating pod color.</title>
        <authorList>
            <person name="Motamayor J.C."/>
            <person name="Mockaitis K."/>
            <person name="Schmutz J."/>
            <person name="Haiminen N."/>
            <person name="Iii D.L."/>
            <person name="Cornejo O."/>
            <person name="Findley S.D."/>
            <person name="Zheng P."/>
            <person name="Utro F."/>
            <person name="Royaert S."/>
            <person name="Saski C."/>
            <person name="Jenkins J."/>
            <person name="Podicheti R."/>
            <person name="Zhao M."/>
            <person name="Scheffler B.E."/>
            <person name="Stack J.C."/>
            <person name="Feltus F.A."/>
            <person name="Mustiga G.M."/>
            <person name="Amores F."/>
            <person name="Phillips W."/>
            <person name="Marelli J.P."/>
            <person name="May G.D."/>
            <person name="Shapiro H."/>
            <person name="Ma J."/>
            <person name="Bustamante C.D."/>
            <person name="Schnell R.J."/>
            <person name="Main D."/>
            <person name="Gilbert D."/>
            <person name="Parida L."/>
            <person name="Kuhn D.N."/>
        </authorList>
    </citation>
    <scope>NUCLEOTIDE SEQUENCE [LARGE SCALE GENOMIC DNA]</scope>
    <source>
        <strain evidence="3">cv. Matina 1-6</strain>
    </source>
</reference>
<protein>
    <submittedName>
        <fullName evidence="2">Uncharacterized protein</fullName>
    </submittedName>
</protein>
<evidence type="ECO:0000256" key="1">
    <source>
        <dbReference type="SAM" id="MobiDB-lite"/>
    </source>
</evidence>
<proteinExistence type="predicted"/>
<dbReference type="Gramene" id="EOY25192">
    <property type="protein sequence ID" value="EOY25192"/>
    <property type="gene ID" value="TCM_016587"/>
</dbReference>
<name>A0A061G7U8_THECC</name>
<dbReference type="AlphaFoldDB" id="A0A061G7U8"/>
<dbReference type="HOGENOM" id="CLU_1920888_0_0_1"/>
<feature type="compositionally biased region" description="Pro residues" evidence="1">
    <location>
        <begin position="52"/>
        <end position="61"/>
    </location>
</feature>
<dbReference type="EMBL" id="CM001881">
    <property type="protein sequence ID" value="EOY25192.1"/>
    <property type="molecule type" value="Genomic_DNA"/>
</dbReference>